<keyword evidence="12" id="KW-1185">Reference proteome</keyword>
<dbReference type="FunFam" id="3.80.10.10:FF:000129">
    <property type="entry name" value="Leucine-rich repeat receptor-like kinase"/>
    <property type="match status" value="1"/>
</dbReference>
<evidence type="ECO:0000313" key="12">
    <source>
        <dbReference type="Proteomes" id="UP001231189"/>
    </source>
</evidence>
<accession>A0AAD8TVX6</accession>
<comment type="subcellular location">
    <subcellularLocation>
        <location evidence="1">Membrane</location>
        <topology evidence="1">Single-pass membrane protein</topology>
    </subcellularLocation>
</comment>
<protein>
    <recommendedName>
        <fullName evidence="10">Leucine-rich repeat-containing N-terminal plant-type domain-containing protein</fullName>
    </recommendedName>
</protein>
<feature type="region of interest" description="Disordered" evidence="8">
    <location>
        <begin position="219"/>
        <end position="240"/>
    </location>
</feature>
<dbReference type="SUPFAM" id="SSF52058">
    <property type="entry name" value="L domain-like"/>
    <property type="match status" value="1"/>
</dbReference>
<keyword evidence="4 9" id="KW-0732">Signal</keyword>
<evidence type="ECO:0000256" key="2">
    <source>
        <dbReference type="ARBA" id="ARBA00022614"/>
    </source>
</evidence>
<comment type="caution">
    <text evidence="11">The sequence shown here is derived from an EMBL/GenBank/DDBJ whole genome shotgun (WGS) entry which is preliminary data.</text>
</comment>
<feature type="chain" id="PRO_5042129960" description="Leucine-rich repeat-containing N-terminal plant-type domain-containing protein" evidence="9">
    <location>
        <begin position="18"/>
        <end position="240"/>
    </location>
</feature>
<dbReference type="Pfam" id="PF13855">
    <property type="entry name" value="LRR_8"/>
    <property type="match status" value="1"/>
</dbReference>
<evidence type="ECO:0000256" key="3">
    <source>
        <dbReference type="ARBA" id="ARBA00022692"/>
    </source>
</evidence>
<evidence type="ECO:0000256" key="6">
    <source>
        <dbReference type="ARBA" id="ARBA00022989"/>
    </source>
</evidence>
<proteinExistence type="predicted"/>
<reference evidence="11" key="1">
    <citation type="submission" date="2023-07" db="EMBL/GenBank/DDBJ databases">
        <title>A chromosome-level genome assembly of Lolium multiflorum.</title>
        <authorList>
            <person name="Chen Y."/>
            <person name="Copetti D."/>
            <person name="Kolliker R."/>
            <person name="Studer B."/>
        </authorList>
    </citation>
    <scope>NUCLEOTIDE SEQUENCE</scope>
    <source>
        <strain evidence="11">02402/16</strain>
        <tissue evidence="11">Leaf</tissue>
    </source>
</reference>
<dbReference type="InterPro" id="IPR001611">
    <property type="entry name" value="Leu-rich_rpt"/>
</dbReference>
<name>A0AAD8TVX6_LOLMU</name>
<evidence type="ECO:0000256" key="8">
    <source>
        <dbReference type="SAM" id="MobiDB-lite"/>
    </source>
</evidence>
<dbReference type="Gene3D" id="3.80.10.10">
    <property type="entry name" value="Ribonuclease Inhibitor"/>
    <property type="match status" value="1"/>
</dbReference>
<dbReference type="InterPro" id="IPR032675">
    <property type="entry name" value="LRR_dom_sf"/>
</dbReference>
<keyword evidence="6" id="KW-1133">Transmembrane helix</keyword>
<dbReference type="Proteomes" id="UP001231189">
    <property type="component" value="Unassembled WGS sequence"/>
</dbReference>
<keyword evidence="7" id="KW-0472">Membrane</keyword>
<dbReference type="Pfam" id="PF08263">
    <property type="entry name" value="LRRNT_2"/>
    <property type="match status" value="1"/>
</dbReference>
<evidence type="ECO:0000313" key="11">
    <source>
        <dbReference type="EMBL" id="KAK1693088.1"/>
    </source>
</evidence>
<organism evidence="11 12">
    <name type="scientific">Lolium multiflorum</name>
    <name type="common">Italian ryegrass</name>
    <name type="synonym">Lolium perenne subsp. multiflorum</name>
    <dbReference type="NCBI Taxonomy" id="4521"/>
    <lineage>
        <taxon>Eukaryota</taxon>
        <taxon>Viridiplantae</taxon>
        <taxon>Streptophyta</taxon>
        <taxon>Embryophyta</taxon>
        <taxon>Tracheophyta</taxon>
        <taxon>Spermatophyta</taxon>
        <taxon>Magnoliopsida</taxon>
        <taxon>Liliopsida</taxon>
        <taxon>Poales</taxon>
        <taxon>Poaceae</taxon>
        <taxon>BOP clade</taxon>
        <taxon>Pooideae</taxon>
        <taxon>Poodae</taxon>
        <taxon>Poeae</taxon>
        <taxon>Poeae Chloroplast Group 2 (Poeae type)</taxon>
        <taxon>Loliodinae</taxon>
        <taxon>Loliinae</taxon>
        <taxon>Lolium</taxon>
    </lineage>
</organism>
<evidence type="ECO:0000259" key="10">
    <source>
        <dbReference type="Pfam" id="PF08263"/>
    </source>
</evidence>
<evidence type="ECO:0000256" key="5">
    <source>
        <dbReference type="ARBA" id="ARBA00022737"/>
    </source>
</evidence>
<evidence type="ECO:0000256" key="1">
    <source>
        <dbReference type="ARBA" id="ARBA00004167"/>
    </source>
</evidence>
<dbReference type="PANTHER" id="PTHR47988">
    <property type="entry name" value="SOMATIC EMBRYOGENESIS RECEPTOR KINASE 1"/>
    <property type="match status" value="1"/>
</dbReference>
<dbReference type="InterPro" id="IPR013210">
    <property type="entry name" value="LRR_N_plant-typ"/>
</dbReference>
<feature type="domain" description="Leucine-rich repeat-containing N-terminal plant-type" evidence="10">
    <location>
        <begin position="60"/>
        <end position="100"/>
    </location>
</feature>
<evidence type="ECO:0000256" key="9">
    <source>
        <dbReference type="SAM" id="SignalP"/>
    </source>
</evidence>
<evidence type="ECO:0000256" key="7">
    <source>
        <dbReference type="ARBA" id="ARBA00023136"/>
    </source>
</evidence>
<dbReference type="AlphaFoldDB" id="A0AAD8TVX6"/>
<dbReference type="GO" id="GO:0016020">
    <property type="term" value="C:membrane"/>
    <property type="evidence" value="ECO:0007669"/>
    <property type="project" value="UniProtKB-SubCell"/>
</dbReference>
<sequence>MLVVVVVVIVVVSVVDAMGERRAAVGVSVMRAAVMVALLGLVAAASSSGADVLADNLSSADQVEALVTIRAALRDPDNVLGGWVVTSGSDPCGWKGVTCSDGLIHTLELENMNLSGRLSPAIGKLRQLRNLFLDHNSISGPIPDTIGGLPLLQRLDLSGNQFNGTIPRTLGDLRDLYFVQQPERHVQEFRIKNVLKAVRAIFSELDEINAKDLIFPGSIQNTEEESEESQGATRRVGRAG</sequence>
<keyword evidence="5" id="KW-0677">Repeat</keyword>
<gene>
    <name evidence="11" type="ORF">QYE76_009785</name>
</gene>
<keyword evidence="3" id="KW-0812">Transmembrane</keyword>
<keyword evidence="2" id="KW-0433">Leucine-rich repeat</keyword>
<feature type="signal peptide" evidence="9">
    <location>
        <begin position="1"/>
        <end position="17"/>
    </location>
</feature>
<dbReference type="EMBL" id="JAUUTY010000001">
    <property type="protein sequence ID" value="KAK1693088.1"/>
    <property type="molecule type" value="Genomic_DNA"/>
</dbReference>
<evidence type="ECO:0000256" key="4">
    <source>
        <dbReference type="ARBA" id="ARBA00022729"/>
    </source>
</evidence>